<evidence type="ECO:0000256" key="7">
    <source>
        <dbReference type="SAM" id="MobiDB-lite"/>
    </source>
</evidence>
<evidence type="ECO:0000313" key="11">
    <source>
        <dbReference type="Proteomes" id="UP000238164"/>
    </source>
</evidence>
<dbReference type="OrthoDB" id="9794287at2"/>
<feature type="transmembrane region" description="Helical" evidence="8">
    <location>
        <begin position="128"/>
        <end position="147"/>
    </location>
</feature>
<feature type="transmembrane region" description="Helical" evidence="8">
    <location>
        <begin position="271"/>
        <end position="287"/>
    </location>
</feature>
<dbReference type="InterPro" id="IPR000620">
    <property type="entry name" value="EamA_dom"/>
</dbReference>
<dbReference type="Pfam" id="PF00892">
    <property type="entry name" value="EamA"/>
    <property type="match status" value="2"/>
</dbReference>
<feature type="transmembrane region" description="Helical" evidence="8">
    <location>
        <begin position="12"/>
        <end position="33"/>
    </location>
</feature>
<sequence>MTARQGLRNGGVRAALLSAALFGAGAPLAKLLLGDVDPWLLAGLLYVGAGVGMGLWRIIRRSPRVALPRGEVWWLVGAVVSGGLAGPVLLMVGLASMPASGASLLLNVEGVLTAVIAWVVFREPTDRRVVVGMLAIVAGAVVIAVPTGRVDFAEVWPALAIVAACACWALDNNLTRKVSLSDATWLVTVKGCTAGATNLGIALLLGAALPAAHVALAAMALGFVAYGLSLVLFIVALRHVGTARAGAYFSIAPFFGAVLAIAVLSEPLTPQLVLAGGLMALGTWLHVTERHSHSHTHEAVTHDHSHTHDDGHHDHVHAAGDVVEAGVRHRHVHTHEAITHSHEHYPDAHHRHAH</sequence>
<reference evidence="10 11" key="1">
    <citation type="submission" date="2018-02" db="EMBL/GenBank/DDBJ databases">
        <authorList>
            <person name="Cohen D.B."/>
            <person name="Kent A.D."/>
        </authorList>
    </citation>
    <scope>NUCLEOTIDE SEQUENCE [LARGE SCALE GENOMIC DNA]</scope>
    <source>
        <strain evidence="10">1</strain>
    </source>
</reference>
<keyword evidence="4 8" id="KW-0812">Transmembrane</keyword>
<dbReference type="PANTHER" id="PTHR42920">
    <property type="entry name" value="OS03G0707200 PROTEIN-RELATED"/>
    <property type="match status" value="1"/>
</dbReference>
<protein>
    <recommendedName>
        <fullName evidence="9">EamA domain-containing protein</fullName>
    </recommendedName>
</protein>
<evidence type="ECO:0000256" key="6">
    <source>
        <dbReference type="ARBA" id="ARBA00023136"/>
    </source>
</evidence>
<evidence type="ECO:0000256" key="4">
    <source>
        <dbReference type="ARBA" id="ARBA00022692"/>
    </source>
</evidence>
<feature type="domain" description="EamA" evidence="9">
    <location>
        <begin position="156"/>
        <end position="286"/>
    </location>
</feature>
<evidence type="ECO:0000256" key="2">
    <source>
        <dbReference type="ARBA" id="ARBA00007362"/>
    </source>
</evidence>
<evidence type="ECO:0000259" key="9">
    <source>
        <dbReference type="Pfam" id="PF00892"/>
    </source>
</evidence>
<dbReference type="InterPro" id="IPR037185">
    <property type="entry name" value="EmrE-like"/>
</dbReference>
<dbReference type="Gene3D" id="1.10.3730.20">
    <property type="match status" value="1"/>
</dbReference>
<keyword evidence="11" id="KW-1185">Reference proteome</keyword>
<keyword evidence="3" id="KW-1003">Cell membrane</keyword>
<dbReference type="InterPro" id="IPR051258">
    <property type="entry name" value="Diverse_Substrate_Transporter"/>
</dbReference>
<dbReference type="AlphaFoldDB" id="A0A2N9JL41"/>
<accession>A0A2N9JL41</accession>
<feature type="region of interest" description="Disordered" evidence="7">
    <location>
        <begin position="293"/>
        <end position="314"/>
    </location>
</feature>
<evidence type="ECO:0000256" key="8">
    <source>
        <dbReference type="SAM" id="Phobius"/>
    </source>
</evidence>
<feature type="transmembrane region" description="Helical" evidence="8">
    <location>
        <begin position="153"/>
        <end position="171"/>
    </location>
</feature>
<dbReference type="KEGG" id="mgg:MPLG2_3089"/>
<name>A0A2N9JL41_9ACTN</name>
<evidence type="ECO:0000313" key="10">
    <source>
        <dbReference type="EMBL" id="SPD88119.1"/>
    </source>
</evidence>
<gene>
    <name evidence="10" type="ORF">MPLG2_3089</name>
</gene>
<dbReference type="PANTHER" id="PTHR42920:SF11">
    <property type="entry name" value="INNER MEMBRANE PROTEIN YTFF"/>
    <property type="match status" value="1"/>
</dbReference>
<comment type="subcellular location">
    <subcellularLocation>
        <location evidence="1">Cell membrane</location>
        <topology evidence="1">Multi-pass membrane protein</topology>
    </subcellularLocation>
</comment>
<evidence type="ECO:0000256" key="3">
    <source>
        <dbReference type="ARBA" id="ARBA00022475"/>
    </source>
</evidence>
<feature type="transmembrane region" description="Helical" evidence="8">
    <location>
        <begin position="247"/>
        <end position="265"/>
    </location>
</feature>
<dbReference type="EMBL" id="LT985188">
    <property type="protein sequence ID" value="SPD88119.1"/>
    <property type="molecule type" value="Genomic_DNA"/>
</dbReference>
<feature type="transmembrane region" description="Helical" evidence="8">
    <location>
        <begin position="101"/>
        <end position="121"/>
    </location>
</feature>
<feature type="transmembrane region" description="Helical" evidence="8">
    <location>
        <begin position="71"/>
        <end position="95"/>
    </location>
</feature>
<proteinExistence type="inferred from homology"/>
<evidence type="ECO:0000256" key="5">
    <source>
        <dbReference type="ARBA" id="ARBA00022989"/>
    </source>
</evidence>
<keyword evidence="5 8" id="KW-1133">Transmembrane helix</keyword>
<organism evidence="10 11">
    <name type="scientific">Micropruina glycogenica</name>
    <dbReference type="NCBI Taxonomy" id="75385"/>
    <lineage>
        <taxon>Bacteria</taxon>
        <taxon>Bacillati</taxon>
        <taxon>Actinomycetota</taxon>
        <taxon>Actinomycetes</taxon>
        <taxon>Propionibacteriales</taxon>
        <taxon>Nocardioidaceae</taxon>
        <taxon>Micropruina</taxon>
    </lineage>
</organism>
<dbReference type="SUPFAM" id="SSF103481">
    <property type="entry name" value="Multidrug resistance efflux transporter EmrE"/>
    <property type="match status" value="2"/>
</dbReference>
<feature type="domain" description="EamA" evidence="9">
    <location>
        <begin position="11"/>
        <end position="144"/>
    </location>
</feature>
<evidence type="ECO:0000256" key="1">
    <source>
        <dbReference type="ARBA" id="ARBA00004651"/>
    </source>
</evidence>
<keyword evidence="6 8" id="KW-0472">Membrane</keyword>
<feature type="transmembrane region" description="Helical" evidence="8">
    <location>
        <begin position="214"/>
        <end position="235"/>
    </location>
</feature>
<feature type="transmembrane region" description="Helical" evidence="8">
    <location>
        <begin position="39"/>
        <end position="59"/>
    </location>
</feature>
<comment type="similarity">
    <text evidence="2">Belongs to the EamA transporter family.</text>
</comment>
<dbReference type="Proteomes" id="UP000238164">
    <property type="component" value="Chromosome 1"/>
</dbReference>
<dbReference type="GO" id="GO:0005886">
    <property type="term" value="C:plasma membrane"/>
    <property type="evidence" value="ECO:0007669"/>
    <property type="project" value="UniProtKB-SubCell"/>
</dbReference>
<feature type="transmembrane region" description="Helical" evidence="8">
    <location>
        <begin position="183"/>
        <end position="208"/>
    </location>
</feature>
<dbReference type="RefSeq" id="WP_105186695.1">
    <property type="nucleotide sequence ID" value="NZ_BAAAGO010000006.1"/>
</dbReference>